<dbReference type="PANTHER" id="PTHR46102">
    <property type="entry name" value="AXIN"/>
    <property type="match status" value="1"/>
</dbReference>
<dbReference type="EMBL" id="SRLO01027850">
    <property type="protein sequence ID" value="TNN21460.1"/>
    <property type="molecule type" value="Genomic_DNA"/>
</dbReference>
<dbReference type="GO" id="GO:0048468">
    <property type="term" value="P:cell development"/>
    <property type="evidence" value="ECO:0007669"/>
    <property type="project" value="TreeGrafter"/>
</dbReference>
<dbReference type="GO" id="GO:0060090">
    <property type="term" value="F:molecular adaptor activity"/>
    <property type="evidence" value="ECO:0007669"/>
    <property type="project" value="TreeGrafter"/>
</dbReference>
<dbReference type="PROSITE" id="PS50841">
    <property type="entry name" value="DIX"/>
    <property type="match status" value="1"/>
</dbReference>
<evidence type="ECO:0000256" key="1">
    <source>
        <dbReference type="ARBA" id="ARBA00022687"/>
    </source>
</evidence>
<proteinExistence type="predicted"/>
<organism evidence="4 5">
    <name type="scientific">Liparis tanakae</name>
    <name type="common">Tanaka's snailfish</name>
    <dbReference type="NCBI Taxonomy" id="230148"/>
    <lineage>
        <taxon>Eukaryota</taxon>
        <taxon>Metazoa</taxon>
        <taxon>Chordata</taxon>
        <taxon>Craniata</taxon>
        <taxon>Vertebrata</taxon>
        <taxon>Euteleostomi</taxon>
        <taxon>Actinopterygii</taxon>
        <taxon>Neopterygii</taxon>
        <taxon>Teleostei</taxon>
        <taxon>Neoteleostei</taxon>
        <taxon>Acanthomorphata</taxon>
        <taxon>Eupercaria</taxon>
        <taxon>Perciformes</taxon>
        <taxon>Cottioidei</taxon>
        <taxon>Cottales</taxon>
        <taxon>Liparidae</taxon>
        <taxon>Liparis</taxon>
    </lineage>
</organism>
<dbReference type="GO" id="GO:0070411">
    <property type="term" value="F:I-SMAD binding"/>
    <property type="evidence" value="ECO:0007669"/>
    <property type="project" value="TreeGrafter"/>
</dbReference>
<dbReference type="OrthoDB" id="10007451at2759"/>
<evidence type="ECO:0000313" key="5">
    <source>
        <dbReference type="Proteomes" id="UP000314294"/>
    </source>
</evidence>
<dbReference type="Proteomes" id="UP000314294">
    <property type="component" value="Unassembled WGS sequence"/>
</dbReference>
<dbReference type="AlphaFoldDB" id="A0A4Z2DZ01"/>
<reference evidence="4 5" key="1">
    <citation type="submission" date="2019-03" db="EMBL/GenBank/DDBJ databases">
        <title>First draft genome of Liparis tanakae, snailfish: a comprehensive survey of snailfish specific genes.</title>
        <authorList>
            <person name="Kim W."/>
            <person name="Song I."/>
            <person name="Jeong J.-H."/>
            <person name="Kim D."/>
            <person name="Kim S."/>
            <person name="Ryu S."/>
            <person name="Song J.Y."/>
            <person name="Lee S.K."/>
        </authorList>
    </citation>
    <scope>NUCLEOTIDE SEQUENCE [LARGE SCALE GENOMIC DNA]</scope>
    <source>
        <tissue evidence="4">Muscle</tissue>
    </source>
</reference>
<accession>A0A4Z2DZ01</accession>
<dbReference type="InterPro" id="IPR043581">
    <property type="entry name" value="Axin-like"/>
</dbReference>
<dbReference type="SUPFAM" id="SSF54236">
    <property type="entry name" value="Ubiquitin-like"/>
    <property type="match status" value="1"/>
</dbReference>
<dbReference type="Pfam" id="PF00778">
    <property type="entry name" value="DIX"/>
    <property type="match status" value="1"/>
</dbReference>
<dbReference type="GO" id="GO:0030877">
    <property type="term" value="C:beta-catenin destruction complex"/>
    <property type="evidence" value="ECO:0007669"/>
    <property type="project" value="TreeGrafter"/>
</dbReference>
<dbReference type="GO" id="GO:0090090">
    <property type="term" value="P:negative regulation of canonical Wnt signaling pathway"/>
    <property type="evidence" value="ECO:0007669"/>
    <property type="project" value="InterPro"/>
</dbReference>
<dbReference type="GO" id="GO:0019901">
    <property type="term" value="F:protein kinase binding"/>
    <property type="evidence" value="ECO:0007669"/>
    <property type="project" value="TreeGrafter"/>
</dbReference>
<dbReference type="GO" id="GO:0005886">
    <property type="term" value="C:plasma membrane"/>
    <property type="evidence" value="ECO:0007669"/>
    <property type="project" value="TreeGrafter"/>
</dbReference>
<protein>
    <submittedName>
        <fullName evidence="4">Axin-2</fullName>
    </submittedName>
</protein>
<sequence>MNLSSNRLPLSLSLSLSLPPSLPPSLSSLLRYYFKKASDEFECGAVFEEVWEEAGPLPVYEGKVLGKVERMD</sequence>
<gene>
    <name evidence="4" type="primary">axin2_1</name>
    <name evidence="4" type="ORF">EYF80_068429</name>
</gene>
<keyword evidence="5" id="KW-1185">Reference proteome</keyword>
<evidence type="ECO:0000313" key="4">
    <source>
        <dbReference type="EMBL" id="TNN21460.1"/>
    </source>
</evidence>
<dbReference type="GO" id="GO:0016055">
    <property type="term" value="P:Wnt signaling pathway"/>
    <property type="evidence" value="ECO:0007669"/>
    <property type="project" value="UniProtKB-KW"/>
</dbReference>
<dbReference type="PANTHER" id="PTHR46102:SF1">
    <property type="entry name" value="AXIN-2"/>
    <property type="match status" value="1"/>
</dbReference>
<dbReference type="GO" id="GO:0008013">
    <property type="term" value="F:beta-catenin binding"/>
    <property type="evidence" value="ECO:0007669"/>
    <property type="project" value="TreeGrafter"/>
</dbReference>
<evidence type="ECO:0000256" key="2">
    <source>
        <dbReference type="PROSITE-ProRule" id="PRU00069"/>
    </source>
</evidence>
<dbReference type="GO" id="GO:0070602">
    <property type="term" value="P:regulation of centromeric sister chromatid cohesion"/>
    <property type="evidence" value="ECO:0007669"/>
    <property type="project" value="TreeGrafter"/>
</dbReference>
<evidence type="ECO:0000259" key="3">
    <source>
        <dbReference type="PROSITE" id="PS50841"/>
    </source>
</evidence>
<dbReference type="Gene3D" id="2.40.240.130">
    <property type="match status" value="1"/>
</dbReference>
<dbReference type="SMART" id="SM00021">
    <property type="entry name" value="DAX"/>
    <property type="match status" value="1"/>
</dbReference>
<dbReference type="GO" id="GO:0005634">
    <property type="term" value="C:nucleus"/>
    <property type="evidence" value="ECO:0007669"/>
    <property type="project" value="TreeGrafter"/>
</dbReference>
<feature type="domain" description="DIX" evidence="3">
    <location>
        <begin position="1"/>
        <end position="72"/>
    </location>
</feature>
<dbReference type="GO" id="GO:0032436">
    <property type="term" value="P:positive regulation of proteasomal ubiquitin-dependent protein catabolic process"/>
    <property type="evidence" value="ECO:0007669"/>
    <property type="project" value="TreeGrafter"/>
</dbReference>
<comment type="caution">
    <text evidence="4">The sequence shown here is derived from an EMBL/GenBank/DDBJ whole genome shotgun (WGS) entry which is preliminary data.</text>
</comment>
<name>A0A4Z2DZ01_9TELE</name>
<dbReference type="GO" id="GO:0031625">
    <property type="term" value="F:ubiquitin protein ligase binding"/>
    <property type="evidence" value="ECO:0007669"/>
    <property type="project" value="TreeGrafter"/>
</dbReference>
<dbReference type="InterPro" id="IPR029071">
    <property type="entry name" value="Ubiquitin-like_domsf"/>
</dbReference>
<dbReference type="InterPro" id="IPR001158">
    <property type="entry name" value="DIX"/>
</dbReference>
<keyword evidence="1 2" id="KW-0879">Wnt signaling pathway</keyword>
<dbReference type="InterPro" id="IPR038207">
    <property type="entry name" value="DIX_dom_sf"/>
</dbReference>